<accession>A0A251SPY0</accession>
<evidence type="ECO:0000256" key="2">
    <source>
        <dbReference type="ARBA" id="ARBA00022829"/>
    </source>
</evidence>
<feature type="compositionally biased region" description="Basic and acidic residues" evidence="3">
    <location>
        <begin position="151"/>
        <end position="169"/>
    </location>
</feature>
<reference evidence="5" key="3">
    <citation type="submission" date="2020-06" db="EMBL/GenBank/DDBJ databases">
        <title>Helianthus annuus Genome sequencing and assembly Release 2.</title>
        <authorList>
            <person name="Gouzy J."/>
            <person name="Langlade N."/>
            <person name="Munos S."/>
        </authorList>
    </citation>
    <scope>NUCLEOTIDE SEQUENCE</scope>
    <source>
        <tissue evidence="5">Leaves</tissue>
    </source>
</reference>
<dbReference type="OMA" id="MKDYINH"/>
<reference evidence="6" key="2">
    <citation type="submission" date="2017-02" db="EMBL/GenBank/DDBJ databases">
        <title>Sunflower complete genome.</title>
        <authorList>
            <person name="Langlade N."/>
            <person name="Munos S."/>
        </authorList>
    </citation>
    <scope>NUCLEOTIDE SEQUENCE [LARGE SCALE GENOMIC DNA]</scope>
    <source>
        <tissue evidence="6">Leaves</tissue>
    </source>
</reference>
<comment type="similarity">
    <text evidence="1">Belongs to the shugoshin family.</text>
</comment>
<feature type="compositionally biased region" description="Polar residues" evidence="3">
    <location>
        <begin position="259"/>
        <end position="271"/>
    </location>
</feature>
<dbReference type="AlphaFoldDB" id="A0A251SPY0"/>
<dbReference type="STRING" id="4232.A0A251SPY0"/>
<dbReference type="InParanoid" id="A0A251SPY0"/>
<organism evidence="6 7">
    <name type="scientific">Helianthus annuus</name>
    <name type="common">Common sunflower</name>
    <dbReference type="NCBI Taxonomy" id="4232"/>
    <lineage>
        <taxon>Eukaryota</taxon>
        <taxon>Viridiplantae</taxon>
        <taxon>Streptophyta</taxon>
        <taxon>Embryophyta</taxon>
        <taxon>Tracheophyta</taxon>
        <taxon>Spermatophyta</taxon>
        <taxon>Magnoliopsida</taxon>
        <taxon>eudicotyledons</taxon>
        <taxon>Gunneridae</taxon>
        <taxon>Pentapetalae</taxon>
        <taxon>asterids</taxon>
        <taxon>campanulids</taxon>
        <taxon>Asterales</taxon>
        <taxon>Asteraceae</taxon>
        <taxon>Asteroideae</taxon>
        <taxon>Heliantheae alliance</taxon>
        <taxon>Heliantheae</taxon>
        <taxon>Helianthus</taxon>
    </lineage>
</organism>
<dbReference type="EMBL" id="MNCJ02000328">
    <property type="protein sequence ID" value="KAF5772677.1"/>
    <property type="molecule type" value="Genomic_DNA"/>
</dbReference>
<dbReference type="EMBL" id="CM007902">
    <property type="protein sequence ID" value="OTG00905.1"/>
    <property type="molecule type" value="Genomic_DNA"/>
</dbReference>
<evidence type="ECO:0000259" key="4">
    <source>
        <dbReference type="Pfam" id="PF07557"/>
    </source>
</evidence>
<dbReference type="PANTHER" id="PTHR34373:SF8">
    <property type="entry name" value="SHUGOSHIN"/>
    <property type="match status" value="1"/>
</dbReference>
<dbReference type="GO" id="GO:0005634">
    <property type="term" value="C:nucleus"/>
    <property type="evidence" value="ECO:0007669"/>
    <property type="project" value="InterPro"/>
</dbReference>
<proteinExistence type="inferred from homology"/>
<evidence type="ECO:0000313" key="6">
    <source>
        <dbReference type="EMBL" id="OTG00905.1"/>
    </source>
</evidence>
<dbReference type="Proteomes" id="UP000215914">
    <property type="component" value="Chromosome 13"/>
</dbReference>
<reference evidence="5 7" key="1">
    <citation type="journal article" date="2017" name="Nature">
        <title>The sunflower genome provides insights into oil metabolism, flowering and Asterid evolution.</title>
        <authorList>
            <person name="Badouin H."/>
            <person name="Gouzy J."/>
            <person name="Grassa C.J."/>
            <person name="Murat F."/>
            <person name="Staton S.E."/>
            <person name="Cottret L."/>
            <person name="Lelandais-Briere C."/>
            <person name="Owens G.L."/>
            <person name="Carrere S."/>
            <person name="Mayjonade B."/>
            <person name="Legrand L."/>
            <person name="Gill N."/>
            <person name="Kane N.C."/>
            <person name="Bowers J.E."/>
            <person name="Hubner S."/>
            <person name="Bellec A."/>
            <person name="Berard A."/>
            <person name="Berges H."/>
            <person name="Blanchet N."/>
            <person name="Boniface M.C."/>
            <person name="Brunel D."/>
            <person name="Catrice O."/>
            <person name="Chaidir N."/>
            <person name="Claudel C."/>
            <person name="Donnadieu C."/>
            <person name="Faraut T."/>
            <person name="Fievet G."/>
            <person name="Helmstetter N."/>
            <person name="King M."/>
            <person name="Knapp S.J."/>
            <person name="Lai Z."/>
            <person name="Le Paslier M.C."/>
            <person name="Lippi Y."/>
            <person name="Lorenzon L."/>
            <person name="Mandel J.R."/>
            <person name="Marage G."/>
            <person name="Marchand G."/>
            <person name="Marquand E."/>
            <person name="Bret-Mestries E."/>
            <person name="Morien E."/>
            <person name="Nambeesan S."/>
            <person name="Nguyen T."/>
            <person name="Pegot-Espagnet P."/>
            <person name="Pouilly N."/>
            <person name="Raftis F."/>
            <person name="Sallet E."/>
            <person name="Schiex T."/>
            <person name="Thomas J."/>
            <person name="Vandecasteele C."/>
            <person name="Vares D."/>
            <person name="Vear F."/>
            <person name="Vautrin S."/>
            <person name="Crespi M."/>
            <person name="Mangin B."/>
            <person name="Burke J.M."/>
            <person name="Salse J."/>
            <person name="Munos S."/>
            <person name="Vincourt P."/>
            <person name="Rieseberg L.H."/>
            <person name="Langlade N.B."/>
        </authorList>
    </citation>
    <scope>NUCLEOTIDE SEQUENCE [LARGE SCALE GENOMIC DNA]</scope>
    <source>
        <strain evidence="7">cv. SF193</strain>
        <tissue evidence="5">Leaves</tissue>
    </source>
</reference>
<keyword evidence="7" id="KW-1185">Reference proteome</keyword>
<feature type="region of interest" description="Disordered" evidence="3">
    <location>
        <begin position="151"/>
        <end position="207"/>
    </location>
</feature>
<dbReference type="GO" id="GO:0000775">
    <property type="term" value="C:chromosome, centromeric region"/>
    <property type="evidence" value="ECO:0007669"/>
    <property type="project" value="InterPro"/>
</dbReference>
<feature type="region of interest" description="Disordered" evidence="3">
    <location>
        <begin position="248"/>
        <end position="296"/>
    </location>
</feature>
<evidence type="ECO:0000256" key="3">
    <source>
        <dbReference type="SAM" id="MobiDB-lite"/>
    </source>
</evidence>
<evidence type="ECO:0000256" key="1">
    <source>
        <dbReference type="ARBA" id="ARBA00010845"/>
    </source>
</evidence>
<dbReference type="Gramene" id="mRNA:HanXRQr2_Chr13g0580051">
    <property type="protein sequence ID" value="mRNA:HanXRQr2_Chr13g0580051"/>
    <property type="gene ID" value="HanXRQr2_Chr13g0580051"/>
</dbReference>
<dbReference type="OrthoDB" id="770508at2759"/>
<gene>
    <name evidence="6" type="ORF">HannXRQ_Chr13g0396261</name>
    <name evidence="5" type="ORF">HanXRQr2_Chr13g0580051</name>
</gene>
<feature type="domain" description="Shugoshin C-terminal" evidence="4">
    <location>
        <begin position="270"/>
        <end position="294"/>
    </location>
</feature>
<dbReference type="FunCoup" id="A0A251SPY0">
    <property type="interactions" value="1237"/>
</dbReference>
<evidence type="ECO:0000313" key="7">
    <source>
        <dbReference type="Proteomes" id="UP000215914"/>
    </source>
</evidence>
<protein>
    <submittedName>
        <fullName evidence="5 6">Shugoshin</fullName>
    </submittedName>
</protein>
<sequence length="296" mass="34194">MGEDKLVKRSSFGKSIRKRLSDITNYEPQLCSSSSLDKGHVDHLLKENAGLMKLITEKNKVIEMNGIELQKVRVLLQKTQFQNWNLAQSNSHMTAELNLGKKKLKELQHQLACKDALLKTMNSEFQVKREMSEQKCESKVKRETNDQKCESKVKRETNDQKCESKDGEKALTNQQNASRRIRPGRSRSVSQLTTGAESENDIVENKRRRVRTQSARFTSQEHEADENLFEIKDLKLHDEYGPTLKVNVEQENDKCGSKSEPQNSQRMSFSRPSRRAAEKVQSYKEVPLNIKMRRPE</sequence>
<feature type="compositionally biased region" description="Polar residues" evidence="3">
    <location>
        <begin position="187"/>
        <end position="197"/>
    </location>
</feature>
<dbReference type="GO" id="GO:0034090">
    <property type="term" value="P:maintenance of meiotic sister chromatid cohesion"/>
    <property type="evidence" value="ECO:0007669"/>
    <property type="project" value="InterPro"/>
</dbReference>
<dbReference type="PANTHER" id="PTHR34373">
    <property type="entry name" value="SHUGOSHIN 2"/>
    <property type="match status" value="1"/>
</dbReference>
<keyword evidence="2" id="KW-0159">Chromosome partition</keyword>
<name>A0A251SPY0_HELAN</name>
<dbReference type="GO" id="GO:0045144">
    <property type="term" value="P:meiotic sister chromatid segregation"/>
    <property type="evidence" value="ECO:0007669"/>
    <property type="project" value="InterPro"/>
</dbReference>
<dbReference type="InterPro" id="IPR011515">
    <property type="entry name" value="Shugoshin_C"/>
</dbReference>
<dbReference type="Pfam" id="PF07557">
    <property type="entry name" value="Shugoshin_C"/>
    <property type="match status" value="1"/>
</dbReference>
<dbReference type="InterPro" id="IPR044693">
    <property type="entry name" value="SGO_plant"/>
</dbReference>
<evidence type="ECO:0000313" key="5">
    <source>
        <dbReference type="EMBL" id="KAF5772677.1"/>
    </source>
</evidence>